<evidence type="ECO:0000256" key="1">
    <source>
        <dbReference type="SAM" id="MobiDB-lite"/>
    </source>
</evidence>
<feature type="compositionally biased region" description="Low complexity" evidence="1">
    <location>
        <begin position="101"/>
        <end position="113"/>
    </location>
</feature>
<feature type="compositionally biased region" description="Pro residues" evidence="1">
    <location>
        <begin position="114"/>
        <end position="132"/>
    </location>
</feature>
<proteinExistence type="predicted"/>
<feature type="compositionally biased region" description="Basic residues" evidence="1">
    <location>
        <begin position="28"/>
        <end position="39"/>
    </location>
</feature>
<dbReference type="VEuPathDB" id="FungiDB:SDRG_04432"/>
<reference evidence="2 3" key="1">
    <citation type="submission" date="2012-04" db="EMBL/GenBank/DDBJ databases">
        <title>The Genome Sequence of Saprolegnia declina VS20.</title>
        <authorList>
            <consortium name="The Broad Institute Genome Sequencing Platform"/>
            <person name="Russ C."/>
            <person name="Nusbaum C."/>
            <person name="Tyler B."/>
            <person name="van West P."/>
            <person name="Dieguez-Uribeondo J."/>
            <person name="de Bruijn I."/>
            <person name="Tripathy S."/>
            <person name="Jiang R."/>
            <person name="Young S.K."/>
            <person name="Zeng Q."/>
            <person name="Gargeya S."/>
            <person name="Fitzgerald M."/>
            <person name="Haas B."/>
            <person name="Abouelleil A."/>
            <person name="Alvarado L."/>
            <person name="Arachchi H.M."/>
            <person name="Berlin A."/>
            <person name="Chapman S.B."/>
            <person name="Goldberg J."/>
            <person name="Griggs A."/>
            <person name="Gujja S."/>
            <person name="Hansen M."/>
            <person name="Howarth C."/>
            <person name="Imamovic A."/>
            <person name="Larimer J."/>
            <person name="McCowen C."/>
            <person name="Montmayeur A."/>
            <person name="Murphy C."/>
            <person name="Neiman D."/>
            <person name="Pearson M."/>
            <person name="Priest M."/>
            <person name="Roberts A."/>
            <person name="Saif S."/>
            <person name="Shea T."/>
            <person name="Sisk P."/>
            <person name="Sykes S."/>
            <person name="Wortman J."/>
            <person name="Nusbaum C."/>
            <person name="Birren B."/>
        </authorList>
    </citation>
    <scope>NUCLEOTIDE SEQUENCE [LARGE SCALE GENOMIC DNA]</scope>
    <source>
        <strain evidence="2 3">VS20</strain>
    </source>
</reference>
<dbReference type="OrthoDB" id="79918at2759"/>
<dbReference type="RefSeq" id="XP_008608329.1">
    <property type="nucleotide sequence ID" value="XM_008610107.1"/>
</dbReference>
<evidence type="ECO:0000313" key="3">
    <source>
        <dbReference type="Proteomes" id="UP000030762"/>
    </source>
</evidence>
<evidence type="ECO:0000313" key="2">
    <source>
        <dbReference type="EMBL" id="EQC38002.1"/>
    </source>
</evidence>
<accession>T0S5Q3</accession>
<dbReference type="AlphaFoldDB" id="T0S5Q3"/>
<dbReference type="InParanoid" id="T0S5Q3"/>
<dbReference type="EMBL" id="JH767142">
    <property type="protein sequence ID" value="EQC38002.1"/>
    <property type="molecule type" value="Genomic_DNA"/>
</dbReference>
<dbReference type="OMA" id="HHISPPC"/>
<keyword evidence="3" id="KW-1185">Reference proteome</keyword>
<protein>
    <submittedName>
        <fullName evidence="2">Uncharacterized protein</fullName>
    </submittedName>
</protein>
<feature type="region of interest" description="Disordered" evidence="1">
    <location>
        <begin position="1"/>
        <end position="39"/>
    </location>
</feature>
<feature type="region of interest" description="Disordered" evidence="1">
    <location>
        <begin position="72"/>
        <end position="198"/>
    </location>
</feature>
<sequence>MKRKADGYSSGEASPPRVRKEIECPGAPRKRKRQTIRKIPRLALVPQDDEVDAASEERVAVAVVRSLDDELAAAAAADAQENDSQRTVSDAMTASPPATPQPSKSPVSPSSMPSTPPRSPAADLPPPSPRPATPATESLPSTPMKPRTFQSTDRGADAAAHHISPPCGALQPTRTALSTVKDDVATRQGAVARRRLPR</sequence>
<name>T0S5Q3_SAPDV</name>
<gene>
    <name evidence="2" type="ORF">SDRG_04432</name>
</gene>
<organism evidence="2 3">
    <name type="scientific">Saprolegnia diclina (strain VS20)</name>
    <dbReference type="NCBI Taxonomy" id="1156394"/>
    <lineage>
        <taxon>Eukaryota</taxon>
        <taxon>Sar</taxon>
        <taxon>Stramenopiles</taxon>
        <taxon>Oomycota</taxon>
        <taxon>Saprolegniomycetes</taxon>
        <taxon>Saprolegniales</taxon>
        <taxon>Saprolegniaceae</taxon>
        <taxon>Saprolegnia</taxon>
    </lineage>
</organism>
<dbReference type="GeneID" id="19945159"/>
<dbReference type="Proteomes" id="UP000030762">
    <property type="component" value="Unassembled WGS sequence"/>
</dbReference>